<name>A0AA40F9R1_9PEZI</name>
<keyword evidence="1" id="KW-0812">Transmembrane</keyword>
<keyword evidence="3" id="KW-1185">Reference proteome</keyword>
<protein>
    <submittedName>
        <fullName evidence="2">Uncharacterized protein</fullName>
    </submittedName>
</protein>
<organism evidence="2 3">
    <name type="scientific">Schizothecium vesticola</name>
    <dbReference type="NCBI Taxonomy" id="314040"/>
    <lineage>
        <taxon>Eukaryota</taxon>
        <taxon>Fungi</taxon>
        <taxon>Dikarya</taxon>
        <taxon>Ascomycota</taxon>
        <taxon>Pezizomycotina</taxon>
        <taxon>Sordariomycetes</taxon>
        <taxon>Sordariomycetidae</taxon>
        <taxon>Sordariales</taxon>
        <taxon>Schizotheciaceae</taxon>
        <taxon>Schizothecium</taxon>
    </lineage>
</organism>
<reference evidence="2" key="1">
    <citation type="submission" date="2023-06" db="EMBL/GenBank/DDBJ databases">
        <title>Genome-scale phylogeny and comparative genomics of the fungal order Sordariales.</title>
        <authorList>
            <consortium name="Lawrence Berkeley National Laboratory"/>
            <person name="Hensen N."/>
            <person name="Bonometti L."/>
            <person name="Westerberg I."/>
            <person name="Brannstrom I.O."/>
            <person name="Guillou S."/>
            <person name="Cros-Aarteil S."/>
            <person name="Calhoun S."/>
            <person name="Haridas S."/>
            <person name="Kuo A."/>
            <person name="Mondo S."/>
            <person name="Pangilinan J."/>
            <person name="Riley R."/>
            <person name="LaButti K."/>
            <person name="Andreopoulos B."/>
            <person name="Lipzen A."/>
            <person name="Chen C."/>
            <person name="Yanf M."/>
            <person name="Daum C."/>
            <person name="Ng V."/>
            <person name="Clum A."/>
            <person name="Steindorff A."/>
            <person name="Ohm R."/>
            <person name="Martin F."/>
            <person name="Silar P."/>
            <person name="Natvig D."/>
            <person name="Lalanne C."/>
            <person name="Gautier V."/>
            <person name="Ament-velasquez S.L."/>
            <person name="Kruys A."/>
            <person name="Hutchinson M.I."/>
            <person name="Powell A.J."/>
            <person name="Barry K."/>
            <person name="Miller A.N."/>
            <person name="Grigoriev I.V."/>
            <person name="Debuchy R."/>
            <person name="Gladieux P."/>
            <person name="Thoren M.H."/>
            <person name="Johannesson H."/>
        </authorList>
    </citation>
    <scope>NUCLEOTIDE SEQUENCE</scope>
    <source>
        <strain evidence="2">SMH3187-1</strain>
    </source>
</reference>
<proteinExistence type="predicted"/>
<evidence type="ECO:0000313" key="3">
    <source>
        <dbReference type="Proteomes" id="UP001172155"/>
    </source>
</evidence>
<keyword evidence="1" id="KW-0472">Membrane</keyword>
<keyword evidence="1" id="KW-1133">Transmembrane helix</keyword>
<comment type="caution">
    <text evidence="2">The sequence shown here is derived from an EMBL/GenBank/DDBJ whole genome shotgun (WGS) entry which is preliminary data.</text>
</comment>
<sequence length="73" mass="8750">MIYVNVVWRRPGFTRVVWEPLYYTITFSYAMPVIAAMSGRIWPIMAILYGIQWAFFWFIRHVGCWSITCVRPN</sequence>
<dbReference type="AlphaFoldDB" id="A0AA40F9R1"/>
<gene>
    <name evidence="2" type="ORF">B0T18DRAFT_397713</name>
</gene>
<evidence type="ECO:0000256" key="1">
    <source>
        <dbReference type="SAM" id="Phobius"/>
    </source>
</evidence>
<dbReference type="EMBL" id="JAUKUD010000001">
    <property type="protein sequence ID" value="KAK0753725.1"/>
    <property type="molecule type" value="Genomic_DNA"/>
</dbReference>
<feature type="transmembrane region" description="Helical" evidence="1">
    <location>
        <begin position="20"/>
        <end position="39"/>
    </location>
</feature>
<accession>A0AA40F9R1</accession>
<evidence type="ECO:0000313" key="2">
    <source>
        <dbReference type="EMBL" id="KAK0753725.1"/>
    </source>
</evidence>
<feature type="transmembrane region" description="Helical" evidence="1">
    <location>
        <begin position="46"/>
        <end position="68"/>
    </location>
</feature>
<dbReference type="Proteomes" id="UP001172155">
    <property type="component" value="Unassembled WGS sequence"/>
</dbReference>